<evidence type="ECO:0000256" key="1">
    <source>
        <dbReference type="ARBA" id="ARBA00004571"/>
    </source>
</evidence>
<keyword evidence="6 11" id="KW-0798">TonB box</keyword>
<dbReference type="Proteomes" id="UP001597201">
    <property type="component" value="Unassembled WGS sequence"/>
</dbReference>
<dbReference type="InterPro" id="IPR000531">
    <property type="entry name" value="Beta-barrel_TonB"/>
</dbReference>
<keyword evidence="8 15" id="KW-0675">Receptor</keyword>
<keyword evidence="5 12" id="KW-0732">Signal</keyword>
<accession>A0ABW3Y293</accession>
<evidence type="ECO:0000256" key="9">
    <source>
        <dbReference type="ARBA" id="ARBA00023237"/>
    </source>
</evidence>
<feature type="chain" id="PRO_5045693784" evidence="12">
    <location>
        <begin position="21"/>
        <end position="605"/>
    </location>
</feature>
<keyword evidence="7 10" id="KW-0472">Membrane</keyword>
<keyword evidence="4 10" id="KW-0812">Transmembrane</keyword>
<keyword evidence="2 10" id="KW-0813">Transport</keyword>
<feature type="domain" description="TonB-dependent receptor plug" evidence="14">
    <location>
        <begin position="44"/>
        <end position="149"/>
    </location>
</feature>
<sequence>MGIYLRCALLCFFVVQFVSGQDLEVQNLNEVLLTSERIEIPFSENSRTIQLITKEDIQKSTASNVAELLQQYAGIDVRRRGVEGTQADLYIRGGSFDQTLVLIDGIKTENPQTGHHTMNMMIPIENIERIEVIKGPAARVYGQNAFTGAINIVTKKQVETSVKGDVGFGSFGQQRYELTGAVNFDNSAHQIHYSNISSDGYRYNTDFKNQNVFLKSKWNTQGIPVDLIATFMERNFGANGFYASPAAKDQYEETQASLIGLSSNFETHNIVLKSKLYWTRGQDMYEFIRDKPEIYRNLHITNKIGGAVDASYRSNLGITGIGLDLARVSIASNNLGDHDRTMVTGFLEHRFHFFDDKFDVTPGIAATYFSDFGFHAFPGIDLGYEIKANFKIYANMGSTYRIPTYTDLYYTSPTTIGNEELEPESALTEELGLKWNSGRFYIDFAAFYRSADNLIDYVKENEDDPWQSQNIQNVSTLGLESTVDYRFSLLKYPQLIRIGYAYLEDDIKNSDFNFSQYSLNSMKHQVNLSLESQLINWLQQSIAFRFVERPDGTNYKVVDAKLTGSIRGFEISAAFNNIFSEAYTETNLVPMPEFNFLAGLSYVFK</sequence>
<feature type="domain" description="TonB-dependent receptor-like beta-barrel" evidence="13">
    <location>
        <begin position="184"/>
        <end position="555"/>
    </location>
</feature>
<dbReference type="Pfam" id="PF00593">
    <property type="entry name" value="TonB_dep_Rec_b-barrel"/>
    <property type="match status" value="1"/>
</dbReference>
<evidence type="ECO:0000256" key="8">
    <source>
        <dbReference type="ARBA" id="ARBA00023170"/>
    </source>
</evidence>
<evidence type="ECO:0000256" key="5">
    <source>
        <dbReference type="ARBA" id="ARBA00022729"/>
    </source>
</evidence>
<evidence type="ECO:0000259" key="13">
    <source>
        <dbReference type="Pfam" id="PF00593"/>
    </source>
</evidence>
<dbReference type="Pfam" id="PF07715">
    <property type="entry name" value="Plug"/>
    <property type="match status" value="1"/>
</dbReference>
<dbReference type="PANTHER" id="PTHR30069:SF29">
    <property type="entry name" value="HEMOGLOBIN AND HEMOGLOBIN-HAPTOGLOBIN-BINDING PROTEIN 1-RELATED"/>
    <property type="match status" value="1"/>
</dbReference>
<comment type="subcellular location">
    <subcellularLocation>
        <location evidence="1 10">Cell outer membrane</location>
        <topology evidence="1 10">Multi-pass membrane protein</topology>
    </subcellularLocation>
</comment>
<dbReference type="RefSeq" id="WP_377177798.1">
    <property type="nucleotide sequence ID" value="NZ_JBHTMY010000003.1"/>
</dbReference>
<comment type="similarity">
    <text evidence="10 11">Belongs to the TonB-dependent receptor family.</text>
</comment>
<evidence type="ECO:0000313" key="15">
    <source>
        <dbReference type="EMBL" id="MFD1315530.1"/>
    </source>
</evidence>
<feature type="signal peptide" evidence="12">
    <location>
        <begin position="1"/>
        <end position="20"/>
    </location>
</feature>
<dbReference type="PANTHER" id="PTHR30069">
    <property type="entry name" value="TONB-DEPENDENT OUTER MEMBRANE RECEPTOR"/>
    <property type="match status" value="1"/>
</dbReference>
<keyword evidence="3 10" id="KW-1134">Transmembrane beta strand</keyword>
<dbReference type="InterPro" id="IPR012910">
    <property type="entry name" value="Plug_dom"/>
</dbReference>
<gene>
    <name evidence="15" type="ORF">ACFQ39_07890</name>
</gene>
<dbReference type="InterPro" id="IPR039426">
    <property type="entry name" value="TonB-dep_rcpt-like"/>
</dbReference>
<comment type="caution">
    <text evidence="15">The sequence shown here is derived from an EMBL/GenBank/DDBJ whole genome shotgun (WGS) entry which is preliminary data.</text>
</comment>
<dbReference type="EMBL" id="JBHTMY010000003">
    <property type="protein sequence ID" value="MFD1315530.1"/>
    <property type="molecule type" value="Genomic_DNA"/>
</dbReference>
<evidence type="ECO:0000256" key="10">
    <source>
        <dbReference type="PROSITE-ProRule" id="PRU01360"/>
    </source>
</evidence>
<evidence type="ECO:0000256" key="12">
    <source>
        <dbReference type="SAM" id="SignalP"/>
    </source>
</evidence>
<evidence type="ECO:0000256" key="2">
    <source>
        <dbReference type="ARBA" id="ARBA00022448"/>
    </source>
</evidence>
<name>A0ABW3Y293_9FLAO</name>
<dbReference type="InterPro" id="IPR036942">
    <property type="entry name" value="Beta-barrel_TonB_sf"/>
</dbReference>
<proteinExistence type="inferred from homology"/>
<protein>
    <submittedName>
        <fullName evidence="15">TonB-dependent receptor plug domain-containing protein</fullName>
    </submittedName>
</protein>
<dbReference type="InterPro" id="IPR037066">
    <property type="entry name" value="Plug_dom_sf"/>
</dbReference>
<evidence type="ECO:0000256" key="4">
    <source>
        <dbReference type="ARBA" id="ARBA00022692"/>
    </source>
</evidence>
<evidence type="ECO:0000256" key="7">
    <source>
        <dbReference type="ARBA" id="ARBA00023136"/>
    </source>
</evidence>
<dbReference type="PROSITE" id="PS52016">
    <property type="entry name" value="TONB_DEPENDENT_REC_3"/>
    <property type="match status" value="1"/>
</dbReference>
<evidence type="ECO:0000313" key="16">
    <source>
        <dbReference type="Proteomes" id="UP001597201"/>
    </source>
</evidence>
<evidence type="ECO:0000256" key="6">
    <source>
        <dbReference type="ARBA" id="ARBA00023077"/>
    </source>
</evidence>
<reference evidence="16" key="1">
    <citation type="journal article" date="2019" name="Int. J. Syst. Evol. Microbiol.">
        <title>The Global Catalogue of Microorganisms (GCM) 10K type strain sequencing project: providing services to taxonomists for standard genome sequencing and annotation.</title>
        <authorList>
            <consortium name="The Broad Institute Genomics Platform"/>
            <consortium name="The Broad Institute Genome Sequencing Center for Infectious Disease"/>
            <person name="Wu L."/>
            <person name="Ma J."/>
        </authorList>
    </citation>
    <scope>NUCLEOTIDE SEQUENCE [LARGE SCALE GENOMIC DNA]</scope>
    <source>
        <strain evidence="16">CCUG 61485</strain>
    </source>
</reference>
<dbReference type="Gene3D" id="2.170.130.10">
    <property type="entry name" value="TonB-dependent receptor, plug domain"/>
    <property type="match status" value="1"/>
</dbReference>
<evidence type="ECO:0000256" key="3">
    <source>
        <dbReference type="ARBA" id="ARBA00022452"/>
    </source>
</evidence>
<keyword evidence="9 10" id="KW-0998">Cell outer membrane</keyword>
<evidence type="ECO:0000256" key="11">
    <source>
        <dbReference type="RuleBase" id="RU003357"/>
    </source>
</evidence>
<dbReference type="Gene3D" id="2.40.170.20">
    <property type="entry name" value="TonB-dependent receptor, beta-barrel domain"/>
    <property type="match status" value="1"/>
</dbReference>
<dbReference type="SUPFAM" id="SSF56935">
    <property type="entry name" value="Porins"/>
    <property type="match status" value="1"/>
</dbReference>
<keyword evidence="16" id="KW-1185">Reference proteome</keyword>
<evidence type="ECO:0000259" key="14">
    <source>
        <dbReference type="Pfam" id="PF07715"/>
    </source>
</evidence>
<organism evidence="15 16">
    <name type="scientific">Namhaeicola litoreus</name>
    <dbReference type="NCBI Taxonomy" id="1052145"/>
    <lineage>
        <taxon>Bacteria</taxon>
        <taxon>Pseudomonadati</taxon>
        <taxon>Bacteroidota</taxon>
        <taxon>Flavobacteriia</taxon>
        <taxon>Flavobacteriales</taxon>
        <taxon>Flavobacteriaceae</taxon>
        <taxon>Namhaeicola</taxon>
    </lineage>
</organism>